<organism evidence="1 2">
    <name type="scientific">Catellatospora citrea</name>
    <dbReference type="NCBI Taxonomy" id="53366"/>
    <lineage>
        <taxon>Bacteria</taxon>
        <taxon>Bacillati</taxon>
        <taxon>Actinomycetota</taxon>
        <taxon>Actinomycetes</taxon>
        <taxon>Micromonosporales</taxon>
        <taxon>Micromonosporaceae</taxon>
        <taxon>Catellatospora</taxon>
    </lineage>
</organism>
<protein>
    <recommendedName>
        <fullName evidence="3">Helix-hairpin-helix protein</fullName>
    </recommendedName>
</protein>
<dbReference type="AlphaFoldDB" id="A0A8J3P225"/>
<dbReference type="Proteomes" id="UP000659904">
    <property type="component" value="Unassembled WGS sequence"/>
</dbReference>
<dbReference type="EMBL" id="BONH01000032">
    <property type="protein sequence ID" value="GIG00842.1"/>
    <property type="molecule type" value="Genomic_DNA"/>
</dbReference>
<sequence length="69" mass="7162">MSAAAGDEIPKISGPANDALALAGHTTLTAISQLAKKDLLDLHGVGPKAIRILREALAERGLTFADEQK</sequence>
<gene>
    <name evidence="1" type="ORF">Cci01nite_59350</name>
</gene>
<evidence type="ECO:0000313" key="1">
    <source>
        <dbReference type="EMBL" id="GIG00842.1"/>
    </source>
</evidence>
<accession>A0A8J3P225</accession>
<name>A0A8J3P225_9ACTN</name>
<dbReference type="Gene3D" id="1.10.150.20">
    <property type="entry name" value="5' to 3' exonuclease, C-terminal subdomain"/>
    <property type="match status" value="1"/>
</dbReference>
<reference evidence="1 2" key="1">
    <citation type="submission" date="2021-01" db="EMBL/GenBank/DDBJ databases">
        <title>Whole genome shotgun sequence of Catellatospora citrea NBRC 14495.</title>
        <authorList>
            <person name="Komaki H."/>
            <person name="Tamura T."/>
        </authorList>
    </citation>
    <scope>NUCLEOTIDE SEQUENCE [LARGE SCALE GENOMIC DNA]</scope>
    <source>
        <strain evidence="1 2">NBRC 14495</strain>
    </source>
</reference>
<comment type="caution">
    <text evidence="1">The sequence shown here is derived from an EMBL/GenBank/DDBJ whole genome shotgun (WGS) entry which is preliminary data.</text>
</comment>
<evidence type="ECO:0008006" key="3">
    <source>
        <dbReference type="Google" id="ProtNLM"/>
    </source>
</evidence>
<evidence type="ECO:0000313" key="2">
    <source>
        <dbReference type="Proteomes" id="UP000659904"/>
    </source>
</evidence>
<dbReference type="RefSeq" id="WP_120320564.1">
    <property type="nucleotide sequence ID" value="NZ_BONH01000032.1"/>
</dbReference>
<keyword evidence="2" id="KW-1185">Reference proteome</keyword>
<dbReference type="SUPFAM" id="SSF47789">
    <property type="entry name" value="C-terminal domain of RNA polymerase alpha subunit"/>
    <property type="match status" value="1"/>
</dbReference>
<proteinExistence type="predicted"/>